<feature type="domain" description="ApeI dehydratase-like" evidence="1">
    <location>
        <begin position="14"/>
        <end position="106"/>
    </location>
</feature>
<dbReference type="Proteomes" id="UP000182902">
    <property type="component" value="Unassembled WGS sequence"/>
</dbReference>
<evidence type="ECO:0000259" key="1">
    <source>
        <dbReference type="Pfam" id="PF22818"/>
    </source>
</evidence>
<dbReference type="EMBL" id="JACAQV010000010">
    <property type="protein sequence ID" value="NWF08438.1"/>
    <property type="molecule type" value="Genomic_DNA"/>
</dbReference>
<reference evidence="3 4" key="1">
    <citation type="submission" date="2016-10" db="EMBL/GenBank/DDBJ databases">
        <authorList>
            <person name="de Groot N.N."/>
        </authorList>
    </citation>
    <scope>NUCLEOTIDE SEQUENCE [LARGE SCALE GENOMIC DNA]</scope>
    <source>
        <strain evidence="3 4">ICMP 14252</strain>
    </source>
</reference>
<sequence length="113" mass="12428">MRYEVFTTSLESIDENHSVLVQVDAVASIFDEHFPGHPIVPGAFTVGFVLSCCRHLLPGASLRVKRVVFMAPITPGECLDLQFSGFDRPGAKEVGFVLKTSRSVHCRGSVMYD</sequence>
<gene>
    <name evidence="2" type="ORF">HX810_12305</name>
    <name evidence="3" type="ORF">SAMN05216247_11267</name>
</gene>
<protein>
    <recommendedName>
        <fullName evidence="1">ApeI dehydratase-like domain-containing protein</fullName>
    </recommendedName>
</protein>
<evidence type="ECO:0000313" key="5">
    <source>
        <dbReference type="Proteomes" id="UP000561369"/>
    </source>
</evidence>
<dbReference type="Proteomes" id="UP000561369">
    <property type="component" value="Unassembled WGS sequence"/>
</dbReference>
<dbReference type="SUPFAM" id="SSF54637">
    <property type="entry name" value="Thioesterase/thiol ester dehydrase-isomerase"/>
    <property type="match status" value="1"/>
</dbReference>
<evidence type="ECO:0000313" key="3">
    <source>
        <dbReference type="EMBL" id="SDZ54339.1"/>
    </source>
</evidence>
<proteinExistence type="predicted"/>
<reference evidence="2 5" key="2">
    <citation type="submission" date="2020-04" db="EMBL/GenBank/DDBJ databases">
        <title>Molecular characterization of pseudomonads from Agaricus bisporus reveal novel blotch 2 pathogens in Western Europe.</title>
        <authorList>
            <person name="Taparia T."/>
            <person name="Krijger M."/>
            <person name="Haynes E."/>
            <person name="Elpinstone J.G."/>
            <person name="Noble R."/>
            <person name="Van Der Wolf J."/>
        </authorList>
    </citation>
    <scope>NUCLEOTIDE SEQUENCE [LARGE SCALE GENOMIC DNA]</scope>
    <source>
        <strain evidence="2 5">IPO3765</strain>
    </source>
</reference>
<dbReference type="InterPro" id="IPR054545">
    <property type="entry name" value="ApeI-like"/>
</dbReference>
<dbReference type="RefSeq" id="WP_139114109.1">
    <property type="nucleotide sequence ID" value="NZ_FNOX01000012.1"/>
</dbReference>
<name>A0A1H3TYK6_9PSED</name>
<evidence type="ECO:0000313" key="4">
    <source>
        <dbReference type="Proteomes" id="UP000182902"/>
    </source>
</evidence>
<dbReference type="Pfam" id="PF22818">
    <property type="entry name" value="ApeI-like"/>
    <property type="match status" value="1"/>
</dbReference>
<dbReference type="InterPro" id="IPR029069">
    <property type="entry name" value="HotDog_dom_sf"/>
</dbReference>
<dbReference type="EMBL" id="FNOX01000012">
    <property type="protein sequence ID" value="SDZ54339.1"/>
    <property type="molecule type" value="Genomic_DNA"/>
</dbReference>
<evidence type="ECO:0000313" key="2">
    <source>
        <dbReference type="EMBL" id="NWF08438.1"/>
    </source>
</evidence>
<dbReference type="Gene3D" id="3.10.129.10">
    <property type="entry name" value="Hotdog Thioesterase"/>
    <property type="match status" value="1"/>
</dbReference>
<accession>A0A1H3TYK6</accession>
<dbReference type="AlphaFoldDB" id="A0A1H3TYK6"/>
<organism evidence="3 4">
    <name type="scientific">Pseudomonas salomonii</name>
    <dbReference type="NCBI Taxonomy" id="191391"/>
    <lineage>
        <taxon>Bacteria</taxon>
        <taxon>Pseudomonadati</taxon>
        <taxon>Pseudomonadota</taxon>
        <taxon>Gammaproteobacteria</taxon>
        <taxon>Pseudomonadales</taxon>
        <taxon>Pseudomonadaceae</taxon>
        <taxon>Pseudomonas</taxon>
    </lineage>
</organism>